<accession>A0AA37HKA5</accession>
<dbReference type="EMBL" id="BPQM01000004">
    <property type="protein sequence ID" value="GJD77030.1"/>
    <property type="molecule type" value="Genomic_DNA"/>
</dbReference>
<comment type="caution">
    <text evidence="4">The sequence shown here is derived from an EMBL/GenBank/DDBJ whole genome shotgun (WGS) entry which is preliminary data.</text>
</comment>
<reference evidence="4" key="2">
    <citation type="submission" date="2021-08" db="EMBL/GenBank/DDBJ databases">
        <authorList>
            <person name="Tani A."/>
            <person name="Ola A."/>
            <person name="Ogura Y."/>
            <person name="Katsura K."/>
            <person name="Hayashi T."/>
        </authorList>
    </citation>
    <scope>NUCLEOTIDE SEQUENCE</scope>
    <source>
        <strain evidence="4">NBRC 103626</strain>
    </source>
</reference>
<dbReference type="GO" id="GO:0008897">
    <property type="term" value="F:holo-[acyl-carrier-protein] synthase activity"/>
    <property type="evidence" value="ECO:0007669"/>
    <property type="project" value="InterPro"/>
</dbReference>
<reference evidence="4" key="1">
    <citation type="journal article" date="2016" name="Front. Microbiol.">
        <title>Genome Sequence of the Piezophilic, Mesophilic Sulfate-Reducing Bacterium Desulfovibrio indicus J2T.</title>
        <authorList>
            <person name="Cao J."/>
            <person name="Maignien L."/>
            <person name="Shao Z."/>
            <person name="Alain K."/>
            <person name="Jebbar M."/>
        </authorList>
    </citation>
    <scope>NUCLEOTIDE SEQUENCE</scope>
    <source>
        <strain evidence="4">NBRC 103626</strain>
    </source>
</reference>
<sequence length="252" mass="26474">MTTTIGAAAAGWTAAEPAARSGASVWLVDLALSPPALTACDAVLSEAERARSDRFLRTEDRDRYRASHAALRLVLGRALGADPRGLAFATGPNGKPELAGAAPDAPGFNLSHSGGLALIGLSTHHPIGVDVERIRPLPDALRIARGHFSPDETETLATTPERERVAAFFGLWTRKEAVVKALGAGLAMPLDRFSVTLPPAAPRLLRMLGGPAAWTLRDLELGRDYAATVAVTGGDVPVILRALPTGWPDHLP</sequence>
<dbReference type="Proteomes" id="UP001055108">
    <property type="component" value="Unassembled WGS sequence"/>
</dbReference>
<dbReference type="Gene3D" id="3.90.470.20">
    <property type="entry name" value="4'-phosphopantetheinyl transferase domain"/>
    <property type="match status" value="2"/>
</dbReference>
<evidence type="ECO:0000313" key="5">
    <source>
        <dbReference type="Proteomes" id="UP001055108"/>
    </source>
</evidence>
<dbReference type="PANTHER" id="PTHR12215:SF10">
    <property type="entry name" value="L-AMINOADIPATE-SEMIALDEHYDE DEHYDROGENASE-PHOSPHOPANTETHEINYL TRANSFERASE"/>
    <property type="match status" value="1"/>
</dbReference>
<gene>
    <name evidence="4" type="ORF">NBEOAGPD_0232</name>
</gene>
<evidence type="ECO:0000313" key="4">
    <source>
        <dbReference type="EMBL" id="GJD77030.1"/>
    </source>
</evidence>
<keyword evidence="5" id="KW-1185">Reference proteome</keyword>
<dbReference type="PANTHER" id="PTHR12215">
    <property type="entry name" value="PHOSPHOPANTETHEINE TRANSFERASE"/>
    <property type="match status" value="1"/>
</dbReference>
<keyword evidence="2" id="KW-0808">Transferase</keyword>
<comment type="similarity">
    <text evidence="1">Belongs to the P-Pant transferase superfamily. Gsp/Sfp/HetI/AcpT family.</text>
</comment>
<dbReference type="GO" id="GO:0019878">
    <property type="term" value="P:lysine biosynthetic process via aminoadipic acid"/>
    <property type="evidence" value="ECO:0007669"/>
    <property type="project" value="TreeGrafter"/>
</dbReference>
<protein>
    <recommendedName>
        <fullName evidence="3">4'-phosphopantetheinyl transferase domain-containing protein</fullName>
    </recommendedName>
</protein>
<feature type="domain" description="4'-phosphopantetheinyl transferase" evidence="3">
    <location>
        <begin position="126"/>
        <end position="230"/>
    </location>
</feature>
<dbReference type="InterPro" id="IPR050559">
    <property type="entry name" value="P-Pant_transferase_sf"/>
</dbReference>
<organism evidence="4 5">
    <name type="scientific">Methylobacterium gregans</name>
    <dbReference type="NCBI Taxonomy" id="374424"/>
    <lineage>
        <taxon>Bacteria</taxon>
        <taxon>Pseudomonadati</taxon>
        <taxon>Pseudomonadota</taxon>
        <taxon>Alphaproteobacteria</taxon>
        <taxon>Hyphomicrobiales</taxon>
        <taxon>Methylobacteriaceae</taxon>
        <taxon>Methylobacterium</taxon>
    </lineage>
</organism>
<dbReference type="GO" id="GO:0005829">
    <property type="term" value="C:cytosol"/>
    <property type="evidence" value="ECO:0007669"/>
    <property type="project" value="TreeGrafter"/>
</dbReference>
<name>A0AA37HKA5_9HYPH</name>
<evidence type="ECO:0000256" key="2">
    <source>
        <dbReference type="ARBA" id="ARBA00022679"/>
    </source>
</evidence>
<dbReference type="InterPro" id="IPR037143">
    <property type="entry name" value="4-PPantetheinyl_Trfase_dom_sf"/>
</dbReference>
<dbReference type="SUPFAM" id="SSF56214">
    <property type="entry name" value="4'-phosphopantetheinyl transferase"/>
    <property type="match status" value="2"/>
</dbReference>
<dbReference type="Pfam" id="PF01648">
    <property type="entry name" value="ACPS"/>
    <property type="match status" value="1"/>
</dbReference>
<proteinExistence type="inferred from homology"/>
<evidence type="ECO:0000259" key="3">
    <source>
        <dbReference type="Pfam" id="PF01648"/>
    </source>
</evidence>
<dbReference type="GO" id="GO:0000287">
    <property type="term" value="F:magnesium ion binding"/>
    <property type="evidence" value="ECO:0007669"/>
    <property type="project" value="InterPro"/>
</dbReference>
<evidence type="ECO:0000256" key="1">
    <source>
        <dbReference type="ARBA" id="ARBA00010990"/>
    </source>
</evidence>
<dbReference type="AlphaFoldDB" id="A0AA37HKA5"/>
<dbReference type="RefSeq" id="WP_238300620.1">
    <property type="nucleotide sequence ID" value="NZ_BPQM01000004.1"/>
</dbReference>
<dbReference type="InterPro" id="IPR008278">
    <property type="entry name" value="4-PPantetheinyl_Trfase_dom"/>
</dbReference>